<keyword evidence="8" id="KW-1185">Reference proteome</keyword>
<dbReference type="PANTHER" id="PTHR10653:SF0">
    <property type="entry name" value="F-ACTIN-CAPPING PROTEIN SUBUNIT ALPHA"/>
    <property type="match status" value="1"/>
</dbReference>
<dbReference type="GO" id="GO:0030036">
    <property type="term" value="P:actin cytoskeleton organization"/>
    <property type="evidence" value="ECO:0007669"/>
    <property type="project" value="TreeGrafter"/>
</dbReference>
<gene>
    <name evidence="7" type="ORF">BN7_3570</name>
</gene>
<evidence type="ECO:0000256" key="2">
    <source>
        <dbReference type="ARBA" id="ARBA00014038"/>
    </source>
</evidence>
<dbReference type="AlphaFoldDB" id="K0KRP2"/>
<evidence type="ECO:0000256" key="1">
    <source>
        <dbReference type="ARBA" id="ARBA00010479"/>
    </source>
</evidence>
<keyword evidence="4 6" id="KW-0009">Actin-binding</keyword>
<dbReference type="Pfam" id="PF01267">
    <property type="entry name" value="F-actin_cap_A"/>
    <property type="match status" value="1"/>
</dbReference>
<organism evidence="7 8">
    <name type="scientific">Wickerhamomyces ciferrii (strain ATCC 14091 / BCRC 22168 / CBS 111 / JCM 3599 / NBRC 0793 / NRRL Y-1031 F-60-10)</name>
    <name type="common">Yeast</name>
    <name type="synonym">Pichia ciferrii</name>
    <dbReference type="NCBI Taxonomy" id="1206466"/>
    <lineage>
        <taxon>Eukaryota</taxon>
        <taxon>Fungi</taxon>
        <taxon>Dikarya</taxon>
        <taxon>Ascomycota</taxon>
        <taxon>Saccharomycotina</taxon>
        <taxon>Saccharomycetes</taxon>
        <taxon>Phaffomycetales</taxon>
        <taxon>Wickerhamomycetaceae</taxon>
        <taxon>Wickerhamomyces</taxon>
    </lineage>
</organism>
<comment type="function">
    <text evidence="5 6">F-actin-capping proteins bind in a Ca(2+)-independent manner to the fast growing ends of actin filaments (barbed end) thereby blocking the exchange of subunits at these ends. Unlike other capping proteins (such as gelsolin and severin), these proteins do not sever actin filaments.</text>
</comment>
<dbReference type="HOGENOM" id="CLU_045161_3_0_1"/>
<evidence type="ECO:0000256" key="5">
    <source>
        <dbReference type="ARBA" id="ARBA00025389"/>
    </source>
</evidence>
<dbReference type="SUPFAM" id="SSF90096">
    <property type="entry name" value="Subunits of heterodimeric actin filament capping protein Capz"/>
    <property type="match status" value="1"/>
</dbReference>
<evidence type="ECO:0000313" key="7">
    <source>
        <dbReference type="EMBL" id="CCH44013.1"/>
    </source>
</evidence>
<comment type="subunit">
    <text evidence="6">Heterodimer of an alpha and a beta subunit.</text>
</comment>
<dbReference type="InterPro" id="IPR042489">
    <property type="entry name" value="CapZ_alpha_1"/>
</dbReference>
<dbReference type="GO" id="GO:0051015">
    <property type="term" value="F:actin filament binding"/>
    <property type="evidence" value="ECO:0007669"/>
    <property type="project" value="TreeGrafter"/>
</dbReference>
<dbReference type="eggNOG" id="KOG0836">
    <property type="taxonomic scope" value="Eukaryota"/>
</dbReference>
<dbReference type="InterPro" id="IPR017865">
    <property type="entry name" value="F-actin_cap_asu_CS"/>
</dbReference>
<dbReference type="PANTHER" id="PTHR10653">
    <property type="entry name" value="F-ACTIN-CAPPING PROTEIN SUBUNIT ALPHA"/>
    <property type="match status" value="1"/>
</dbReference>
<protein>
    <recommendedName>
        <fullName evidence="2 6">F-actin-capping protein subunit alpha</fullName>
    </recommendedName>
</protein>
<dbReference type="InterPro" id="IPR037282">
    <property type="entry name" value="CapZ_alpha/beta"/>
</dbReference>
<proteinExistence type="inferred from homology"/>
<evidence type="ECO:0000256" key="3">
    <source>
        <dbReference type="ARBA" id="ARBA00022467"/>
    </source>
</evidence>
<evidence type="ECO:0000256" key="4">
    <source>
        <dbReference type="ARBA" id="ARBA00023203"/>
    </source>
</evidence>
<dbReference type="GO" id="GO:0051016">
    <property type="term" value="P:barbed-end actin filament capping"/>
    <property type="evidence" value="ECO:0007669"/>
    <property type="project" value="UniProtKB-UniRule"/>
</dbReference>
<dbReference type="GO" id="GO:0008290">
    <property type="term" value="C:F-actin capping protein complex"/>
    <property type="evidence" value="ECO:0007669"/>
    <property type="project" value="UniProtKB-UniRule"/>
</dbReference>
<keyword evidence="3 6" id="KW-0117">Actin capping</keyword>
<comment type="caution">
    <text evidence="7">The sequence shown here is derived from an EMBL/GenBank/DDBJ whole genome shotgun (WGS) entry which is preliminary data.</text>
</comment>
<evidence type="ECO:0000256" key="6">
    <source>
        <dbReference type="RuleBase" id="RU365077"/>
    </source>
</evidence>
<sequence length="240" mass="27728">MSSLEQIIKDILKDTPVGEGIDLRLIVDKNIDVELTKGLELYNLEKGISINVDGQNSIISKINQINDSFINEQIGLKFKVDHLNSKAYDIETIDKTPNKWDKELIDYLNEQYENGEYLIYNDKLILKGDKSSPGNYWTGSWRSEYDLSNGKGEINIDVHYYEDGNVRLQSKKTSIEIDPKNLVKSIKKIEDDLQISLNKEFLKLNELIFKQLRRQLPITRSKMNWGKAIGNYKLGKNINQ</sequence>
<dbReference type="FunCoup" id="K0KRP2">
    <property type="interactions" value="830"/>
</dbReference>
<accession>K0KRP2</accession>
<dbReference type="InterPro" id="IPR042276">
    <property type="entry name" value="CapZ_alpha/beta_2"/>
</dbReference>
<evidence type="ECO:0000313" key="8">
    <source>
        <dbReference type="Proteomes" id="UP000009328"/>
    </source>
</evidence>
<dbReference type="PROSITE" id="PS00749">
    <property type="entry name" value="F_ACTIN_CAPPING_A_2"/>
    <property type="match status" value="1"/>
</dbReference>
<comment type="similarity">
    <text evidence="1 6">Belongs to the F-actin-capping protein alpha subunit family.</text>
</comment>
<dbReference type="GO" id="GO:0030479">
    <property type="term" value="C:actin cortical patch"/>
    <property type="evidence" value="ECO:0007669"/>
    <property type="project" value="TreeGrafter"/>
</dbReference>
<name>K0KRP2_WICCF</name>
<dbReference type="PROSITE" id="PS00748">
    <property type="entry name" value="F_ACTIN_CAPPING_A_1"/>
    <property type="match status" value="1"/>
</dbReference>
<dbReference type="InParanoid" id="K0KRP2"/>
<dbReference type="Proteomes" id="UP000009328">
    <property type="component" value="Unassembled WGS sequence"/>
</dbReference>
<dbReference type="PRINTS" id="PR00191">
    <property type="entry name" value="FACTINCAPA"/>
</dbReference>
<dbReference type="InterPro" id="IPR002189">
    <property type="entry name" value="CapZ_alpha"/>
</dbReference>
<reference evidence="7 8" key="1">
    <citation type="journal article" date="2012" name="Eukaryot. Cell">
        <title>Draft genome sequence of Wickerhamomyces ciferrii NRRL Y-1031 F-60-10.</title>
        <authorList>
            <person name="Schneider J."/>
            <person name="Andrea H."/>
            <person name="Blom J."/>
            <person name="Jaenicke S."/>
            <person name="Ruckert C."/>
            <person name="Schorsch C."/>
            <person name="Szczepanowski R."/>
            <person name="Farwick M."/>
            <person name="Goesmann A."/>
            <person name="Puhler A."/>
            <person name="Schaffer S."/>
            <person name="Tauch A."/>
            <person name="Kohler T."/>
            <person name="Brinkrolf K."/>
        </authorList>
    </citation>
    <scope>NUCLEOTIDE SEQUENCE [LARGE SCALE GENOMIC DNA]</scope>
    <source>
        <strain evidence="8">ATCC 14091 / BCRC 22168 / CBS 111 / JCM 3599 / NBRC 0793 / NRRL Y-1031 F-60-10</strain>
    </source>
</reference>
<dbReference type="Gene3D" id="3.30.1140.60">
    <property type="entry name" value="F-actin capping protein, alpha subunit"/>
    <property type="match status" value="1"/>
</dbReference>
<dbReference type="EMBL" id="CAIF01000101">
    <property type="protein sequence ID" value="CCH44013.1"/>
    <property type="molecule type" value="Genomic_DNA"/>
</dbReference>
<dbReference type="STRING" id="1206466.K0KRP2"/>
<dbReference type="Gene3D" id="3.90.1150.210">
    <property type="entry name" value="F-actin capping protein, beta subunit"/>
    <property type="match status" value="1"/>
</dbReference>